<keyword evidence="1" id="KW-0413">Isomerase</keyword>
<dbReference type="AlphaFoldDB" id="A0A3P1BMZ8"/>
<protein>
    <submittedName>
        <fullName evidence="1">Xylose isomerase</fullName>
    </submittedName>
</protein>
<accession>A0A3P1BMZ8</accession>
<gene>
    <name evidence="1" type="ORF">EHT25_16975</name>
</gene>
<evidence type="ECO:0000313" key="2">
    <source>
        <dbReference type="Proteomes" id="UP000271925"/>
    </source>
</evidence>
<dbReference type="GO" id="GO:0016853">
    <property type="term" value="F:isomerase activity"/>
    <property type="evidence" value="ECO:0007669"/>
    <property type="project" value="UniProtKB-KW"/>
</dbReference>
<sequence>MKTPLGHLGYCTNIHAGEHWTEHFSALQQAIPTIKQRLSPDAPFGIGLRLSNIASEEINQPERLKEFQDWLAENDCYVFTMNGFPYGGFHRTRVKDQVHTPDWQTPERVDYTIRLFQLLAALLPAGGLTEGGISTSPLSYRHWFQWEKPGERDRVFEVTTQRLMTVVEELVRIKQQDGVSLHLDLEPEPDGLLETADEFIEWFNLYLLPIGIERLNDEFGLSAGECEAALREHVQLCYDVCHFAVGYERPGEVLKKLNDNDLKVGKIQISAALKATFPLERNSREAVLDQFRQFNEPTYLHQVVARDSAGELLRFPDLPEALQAFNKNHVEWRSHFHVPLFVADYGLLQSTQDDISEVIRLQKQTPFTTQMEVETYTWEVLPEDLRHRLNDSIIREMEWVMNEIKK</sequence>
<dbReference type="SUPFAM" id="SSF51658">
    <property type="entry name" value="Xylose isomerase-like"/>
    <property type="match status" value="1"/>
</dbReference>
<dbReference type="RefSeq" id="WP_124876340.1">
    <property type="nucleotide sequence ID" value="NZ_RQJO01000009.1"/>
</dbReference>
<organism evidence="1 2">
    <name type="scientific">Larkinella rosea</name>
    <dbReference type="NCBI Taxonomy" id="2025312"/>
    <lineage>
        <taxon>Bacteria</taxon>
        <taxon>Pseudomonadati</taxon>
        <taxon>Bacteroidota</taxon>
        <taxon>Cytophagia</taxon>
        <taxon>Cytophagales</taxon>
        <taxon>Spirosomataceae</taxon>
        <taxon>Larkinella</taxon>
    </lineage>
</organism>
<dbReference type="Proteomes" id="UP000271925">
    <property type="component" value="Unassembled WGS sequence"/>
</dbReference>
<evidence type="ECO:0000313" key="1">
    <source>
        <dbReference type="EMBL" id="RRB02176.1"/>
    </source>
</evidence>
<reference evidence="1 2" key="1">
    <citation type="submission" date="2018-11" db="EMBL/GenBank/DDBJ databases">
        <authorList>
            <person name="Zhou Z."/>
            <person name="Wang G."/>
        </authorList>
    </citation>
    <scope>NUCLEOTIDE SEQUENCE [LARGE SCALE GENOMIC DNA]</scope>
    <source>
        <strain evidence="1 2">KCTC52004</strain>
    </source>
</reference>
<dbReference type="InterPro" id="IPR036237">
    <property type="entry name" value="Xyl_isomerase-like_sf"/>
</dbReference>
<dbReference type="Gene3D" id="3.20.20.150">
    <property type="entry name" value="Divalent-metal-dependent TIM barrel enzymes"/>
    <property type="match status" value="1"/>
</dbReference>
<dbReference type="NCBIfam" id="NF035939">
    <property type="entry name" value="TIM_EboE"/>
    <property type="match status" value="1"/>
</dbReference>
<comment type="caution">
    <text evidence="1">The sequence shown here is derived from an EMBL/GenBank/DDBJ whole genome shotgun (WGS) entry which is preliminary data.</text>
</comment>
<keyword evidence="2" id="KW-1185">Reference proteome</keyword>
<name>A0A3P1BMZ8_9BACT</name>
<dbReference type="OrthoDB" id="9785907at2"/>
<proteinExistence type="predicted"/>
<dbReference type="EMBL" id="RQJO01000009">
    <property type="protein sequence ID" value="RRB02176.1"/>
    <property type="molecule type" value="Genomic_DNA"/>
</dbReference>